<sequence length="237" mass="25881">MSRMSEVTFATVMAFYSALTASMDLLTGAIPASICIFFMVLVLDGREAALIWRRAVTGLLWFLLTGLLCFALKMAFVIGVWGWGELKPFTDELAVRMGHSVDLSAPEQAMLAPYGITSEVLSNSRGLAAAYAFAKVAYMMPMMAWGARGVGILALGTSVMMATIALAISGWRLDLARRTRWLLLLGAFLVVPVWYVVFAEHTIKHAFFMVRIVVWSILVAGISAGATIHSISGYRSR</sequence>
<evidence type="ECO:0000313" key="2">
    <source>
        <dbReference type="EMBL" id="ASG23234.1"/>
    </source>
</evidence>
<keyword evidence="1" id="KW-0812">Transmembrane</keyword>
<organism evidence="2 3">
    <name type="scientific">Nitrospirillum viridazoti CBAmc</name>
    <dbReference type="NCBI Taxonomy" id="1441467"/>
    <lineage>
        <taxon>Bacteria</taxon>
        <taxon>Pseudomonadati</taxon>
        <taxon>Pseudomonadota</taxon>
        <taxon>Alphaproteobacteria</taxon>
        <taxon>Rhodospirillales</taxon>
        <taxon>Azospirillaceae</taxon>
        <taxon>Nitrospirillum</taxon>
        <taxon>Nitrospirillum viridazoti</taxon>
    </lineage>
</organism>
<reference evidence="2 3" key="1">
    <citation type="submission" date="2017-06" db="EMBL/GenBank/DDBJ databases">
        <title>Complete genome sequence of Nitrospirillum amazonense strain CBAmC, an endophytic nitrogen-fixing and plant growth-promoting bacterium, isolated from sugarcane.</title>
        <authorList>
            <person name="Schwab S."/>
            <person name="dos Santos Teixeira K.R."/>
            <person name="Simoes Araujo J.L."/>
            <person name="Soares Vidal M."/>
            <person name="Borges de Freitas H.R."/>
            <person name="Rivello Crivelaro A.L."/>
            <person name="Bueno de Camargo Nunes A."/>
            <person name="dos Santos C.M."/>
            <person name="Palmeira da Silva Rosa D."/>
            <person name="da Silva Padilha D."/>
            <person name="da Silva E."/>
            <person name="Araujo Terra L."/>
            <person name="Soares Mendes V."/>
            <person name="Farinelli L."/>
            <person name="Magalhaes Cruz L."/>
            <person name="Baldani J.I."/>
        </authorList>
    </citation>
    <scope>NUCLEOTIDE SEQUENCE [LARGE SCALE GENOMIC DNA]</scope>
    <source>
        <strain evidence="2 3">CBAmC</strain>
    </source>
</reference>
<keyword evidence="3" id="KW-1185">Reference proteome</keyword>
<dbReference type="Proteomes" id="UP000197153">
    <property type="component" value="Chromosome 2"/>
</dbReference>
<feature type="transmembrane region" description="Helical" evidence="1">
    <location>
        <begin position="205"/>
        <end position="228"/>
    </location>
</feature>
<feature type="transmembrane region" description="Helical" evidence="1">
    <location>
        <begin position="30"/>
        <end position="52"/>
    </location>
</feature>
<dbReference type="KEGG" id="nao:Y958_20605"/>
<evidence type="ECO:0000256" key="1">
    <source>
        <dbReference type="SAM" id="Phobius"/>
    </source>
</evidence>
<dbReference type="AlphaFoldDB" id="A0A248JYF6"/>
<evidence type="ECO:0000313" key="3">
    <source>
        <dbReference type="Proteomes" id="UP000197153"/>
    </source>
</evidence>
<keyword evidence="1" id="KW-0472">Membrane</keyword>
<accession>A0A248JYF6</accession>
<dbReference type="EMBL" id="CP022111">
    <property type="protein sequence ID" value="ASG23234.1"/>
    <property type="molecule type" value="Genomic_DNA"/>
</dbReference>
<keyword evidence="1" id="KW-1133">Transmembrane helix</keyword>
<gene>
    <name evidence="2" type="ORF">Y958_20605</name>
</gene>
<name>A0A248JYF6_9PROT</name>
<proteinExistence type="predicted"/>
<feature type="transmembrane region" description="Helical" evidence="1">
    <location>
        <begin position="145"/>
        <end position="169"/>
    </location>
</feature>
<feature type="transmembrane region" description="Helical" evidence="1">
    <location>
        <begin position="59"/>
        <end position="83"/>
    </location>
</feature>
<protein>
    <submittedName>
        <fullName evidence="2">Uncharacterized protein</fullName>
    </submittedName>
</protein>
<feature type="transmembrane region" description="Helical" evidence="1">
    <location>
        <begin position="181"/>
        <end position="199"/>
    </location>
</feature>